<keyword evidence="2 7" id="KW-0812">Transmembrane</keyword>
<evidence type="ECO:0000256" key="5">
    <source>
        <dbReference type="ARBA" id="ARBA00022989"/>
    </source>
</evidence>
<dbReference type="Pfam" id="PF00664">
    <property type="entry name" value="ABC_membrane"/>
    <property type="match status" value="1"/>
</dbReference>
<evidence type="ECO:0000256" key="2">
    <source>
        <dbReference type="ARBA" id="ARBA00022692"/>
    </source>
</evidence>
<proteinExistence type="predicted"/>
<dbReference type="PROSITE" id="PS50929">
    <property type="entry name" value="ABC_TM1F"/>
    <property type="match status" value="1"/>
</dbReference>
<dbReference type="AlphaFoldDB" id="A0AAC9LBG5"/>
<dbReference type="InterPro" id="IPR039421">
    <property type="entry name" value="Type_1_exporter"/>
</dbReference>
<feature type="transmembrane region" description="Helical" evidence="7">
    <location>
        <begin position="241"/>
        <end position="264"/>
    </location>
</feature>
<keyword evidence="4" id="KW-0067">ATP-binding</keyword>
<dbReference type="Gene3D" id="1.20.1560.10">
    <property type="entry name" value="ABC transporter type 1, transmembrane domain"/>
    <property type="match status" value="1"/>
</dbReference>
<feature type="domain" description="ABC transmembrane type-1" evidence="9">
    <location>
        <begin position="22"/>
        <end position="299"/>
    </location>
</feature>
<dbReference type="SUPFAM" id="SSF90123">
    <property type="entry name" value="ABC transporter transmembrane region"/>
    <property type="match status" value="1"/>
</dbReference>
<keyword evidence="3" id="KW-0547">Nucleotide-binding</keyword>
<dbReference type="GO" id="GO:0005524">
    <property type="term" value="F:ATP binding"/>
    <property type="evidence" value="ECO:0007669"/>
    <property type="project" value="UniProtKB-KW"/>
</dbReference>
<dbReference type="SMART" id="SM00382">
    <property type="entry name" value="AAA"/>
    <property type="match status" value="1"/>
</dbReference>
<evidence type="ECO:0000256" key="3">
    <source>
        <dbReference type="ARBA" id="ARBA00022741"/>
    </source>
</evidence>
<dbReference type="PROSITE" id="PS50893">
    <property type="entry name" value="ABC_TRANSPORTER_2"/>
    <property type="match status" value="1"/>
</dbReference>
<dbReference type="InterPro" id="IPR011527">
    <property type="entry name" value="ABC1_TM_dom"/>
</dbReference>
<dbReference type="EMBL" id="CP016076">
    <property type="protein sequence ID" value="APU14698.1"/>
    <property type="molecule type" value="Genomic_DNA"/>
</dbReference>
<dbReference type="GO" id="GO:0005886">
    <property type="term" value="C:plasma membrane"/>
    <property type="evidence" value="ECO:0007669"/>
    <property type="project" value="UniProtKB-SubCell"/>
</dbReference>
<gene>
    <name evidence="10" type="ORF">UA74_13200</name>
</gene>
<organism evidence="10 11">
    <name type="scientific">Actinoalloteichus fjordicus</name>
    <dbReference type="NCBI Taxonomy" id="1612552"/>
    <lineage>
        <taxon>Bacteria</taxon>
        <taxon>Bacillati</taxon>
        <taxon>Actinomycetota</taxon>
        <taxon>Actinomycetes</taxon>
        <taxon>Pseudonocardiales</taxon>
        <taxon>Pseudonocardiaceae</taxon>
        <taxon>Actinoalloteichus</taxon>
    </lineage>
</organism>
<evidence type="ECO:0000259" key="8">
    <source>
        <dbReference type="PROSITE" id="PS50893"/>
    </source>
</evidence>
<evidence type="ECO:0000256" key="1">
    <source>
        <dbReference type="ARBA" id="ARBA00004651"/>
    </source>
</evidence>
<name>A0AAC9LBG5_9PSEU</name>
<accession>A0AAC9LBG5</accession>
<feature type="transmembrane region" description="Helical" evidence="7">
    <location>
        <begin position="48"/>
        <end position="72"/>
    </location>
</feature>
<dbReference type="Proteomes" id="UP000185511">
    <property type="component" value="Chromosome"/>
</dbReference>
<dbReference type="InterPro" id="IPR003439">
    <property type="entry name" value="ABC_transporter-like_ATP-bd"/>
</dbReference>
<reference evidence="11" key="1">
    <citation type="submission" date="2016-06" db="EMBL/GenBank/DDBJ databases">
        <title>Complete genome sequence of Actinoalloteichus fjordicus DSM 46855 (=ADI127-17), type strain of the new species Actinoalloteichus fjordicus.</title>
        <authorList>
            <person name="Ruckert C."/>
            <person name="Nouioui I."/>
            <person name="Willmese J."/>
            <person name="van Wezel G."/>
            <person name="Klenk H.-P."/>
            <person name="Kalinowski J."/>
            <person name="Zotchev S.B."/>
        </authorList>
    </citation>
    <scope>NUCLEOTIDE SEQUENCE [LARGE SCALE GENOMIC DNA]</scope>
    <source>
        <strain evidence="11">ADI127-7</strain>
    </source>
</reference>
<keyword evidence="5 7" id="KW-1133">Transmembrane helix</keyword>
<dbReference type="KEGG" id="acad:UA74_13200"/>
<evidence type="ECO:0000256" key="7">
    <source>
        <dbReference type="SAM" id="Phobius"/>
    </source>
</evidence>
<dbReference type="PANTHER" id="PTHR24221">
    <property type="entry name" value="ATP-BINDING CASSETTE SUB-FAMILY B"/>
    <property type="match status" value="1"/>
</dbReference>
<dbReference type="SUPFAM" id="SSF52540">
    <property type="entry name" value="P-loop containing nucleoside triphosphate hydrolases"/>
    <property type="match status" value="1"/>
</dbReference>
<dbReference type="GO" id="GO:0034040">
    <property type="term" value="F:ATPase-coupled lipid transmembrane transporter activity"/>
    <property type="evidence" value="ECO:0007669"/>
    <property type="project" value="TreeGrafter"/>
</dbReference>
<dbReference type="GO" id="GO:0140359">
    <property type="term" value="F:ABC-type transporter activity"/>
    <property type="evidence" value="ECO:0007669"/>
    <property type="project" value="InterPro"/>
</dbReference>
<dbReference type="InterPro" id="IPR036640">
    <property type="entry name" value="ABC1_TM_sf"/>
</dbReference>
<feature type="domain" description="ABC transporter" evidence="8">
    <location>
        <begin position="329"/>
        <end position="560"/>
    </location>
</feature>
<dbReference type="InterPro" id="IPR003593">
    <property type="entry name" value="AAA+_ATPase"/>
</dbReference>
<evidence type="ECO:0000313" key="11">
    <source>
        <dbReference type="Proteomes" id="UP000185511"/>
    </source>
</evidence>
<dbReference type="Pfam" id="PF00005">
    <property type="entry name" value="ABC_tran"/>
    <property type="match status" value="1"/>
</dbReference>
<evidence type="ECO:0000256" key="4">
    <source>
        <dbReference type="ARBA" id="ARBA00022840"/>
    </source>
</evidence>
<dbReference type="GO" id="GO:0016887">
    <property type="term" value="F:ATP hydrolysis activity"/>
    <property type="evidence" value="ECO:0007669"/>
    <property type="project" value="InterPro"/>
</dbReference>
<dbReference type="Gene3D" id="3.40.50.300">
    <property type="entry name" value="P-loop containing nucleotide triphosphate hydrolases"/>
    <property type="match status" value="1"/>
</dbReference>
<sequence>MALGAGDRLLMRTVSQRRGALFLLVGSGLCGTIAVLLLPAALSRGVDAAVAGSPMAAAVWVVLALAVVDIVTEILGEVLRARLVADTGAELRRGLVRHLVALGTRRHPFRPGDALSRLTSDCAEAGGAAVILVGLLTAALSALGALAALALLDWRLAVVFVLSLPPAVLLAGGHLRRTAGHVADYQRISGELAGRLVDAVRGRRTILAAGIAEQETVRVLRPLGALGEAGRGMWRTQSVMVWRAALLLPAVEAAVGVTAGFGVAAGRLTAGELLAALGYVALGMGLVRSAALLTTLASARAGAARLAEVLTTPTPSDLGLPAPAGGGRLEFDRVSVHDDQGEPALRDLTFDVPEGGFLAVVGFSGAGKSAVAAAAGGLLIPDAGEVRIDGVAVSALGPSARRAVVGQAFDRPVLIGDTVGAVVGYGGTEDESRVRSAAVAARIDDAVLRLPEGYRTATADAPFSGGEVQRLGLARALVAEPRVLVLDDATASLDTVTEAEVNRAIVTALPGRTRLVVTHRVAVAAGADRVLWLHQGSRRGLATHETLWRDPAYRAVFAEAPG</sequence>
<feature type="transmembrane region" description="Helical" evidence="7">
    <location>
        <begin position="276"/>
        <end position="297"/>
    </location>
</feature>
<protein>
    <submittedName>
        <fullName evidence="10">ABC-type multidrug transport system, ATPase and permease component</fullName>
    </submittedName>
</protein>
<evidence type="ECO:0000256" key="6">
    <source>
        <dbReference type="ARBA" id="ARBA00023136"/>
    </source>
</evidence>
<evidence type="ECO:0000259" key="9">
    <source>
        <dbReference type="PROSITE" id="PS50929"/>
    </source>
</evidence>
<feature type="transmembrane region" description="Helical" evidence="7">
    <location>
        <begin position="125"/>
        <end position="148"/>
    </location>
</feature>
<keyword evidence="11" id="KW-1185">Reference proteome</keyword>
<feature type="transmembrane region" description="Helical" evidence="7">
    <location>
        <begin position="21"/>
        <end position="42"/>
    </location>
</feature>
<dbReference type="InterPro" id="IPR027417">
    <property type="entry name" value="P-loop_NTPase"/>
</dbReference>
<keyword evidence="6 7" id="KW-0472">Membrane</keyword>
<comment type="subcellular location">
    <subcellularLocation>
        <location evidence="1">Cell membrane</location>
        <topology evidence="1">Multi-pass membrane protein</topology>
    </subcellularLocation>
</comment>
<feature type="transmembrane region" description="Helical" evidence="7">
    <location>
        <begin position="154"/>
        <end position="172"/>
    </location>
</feature>
<dbReference type="PANTHER" id="PTHR24221:SF654">
    <property type="entry name" value="ATP-BINDING CASSETTE SUB-FAMILY B MEMBER 6"/>
    <property type="match status" value="1"/>
</dbReference>
<evidence type="ECO:0000313" key="10">
    <source>
        <dbReference type="EMBL" id="APU14698.1"/>
    </source>
</evidence>